<name>F2NFX5_DESAR</name>
<dbReference type="Pfam" id="PF02769">
    <property type="entry name" value="AIRS_C"/>
    <property type="match status" value="1"/>
</dbReference>
<evidence type="ECO:0000259" key="3">
    <source>
        <dbReference type="Pfam" id="PF02769"/>
    </source>
</evidence>
<dbReference type="OrthoDB" id="9801934at2"/>
<dbReference type="Gene3D" id="3.90.650.10">
    <property type="entry name" value="PurM-like C-terminal domain"/>
    <property type="match status" value="1"/>
</dbReference>
<dbReference type="eggNOG" id="COG0309">
    <property type="taxonomic scope" value="Bacteria"/>
</dbReference>
<dbReference type="InterPro" id="IPR036676">
    <property type="entry name" value="PurM-like_C_sf"/>
</dbReference>
<dbReference type="HOGENOM" id="CLU_049733_0_0_7"/>
<dbReference type="NCBIfam" id="TIGR02124">
    <property type="entry name" value="hypE"/>
    <property type="match status" value="1"/>
</dbReference>
<dbReference type="KEGG" id="dao:Desac_2423"/>
<dbReference type="PIRSF" id="PIRSF005644">
    <property type="entry name" value="Hdrgns_mtr_HypE"/>
    <property type="match status" value="1"/>
</dbReference>
<dbReference type="GO" id="GO:0051604">
    <property type="term" value="P:protein maturation"/>
    <property type="evidence" value="ECO:0007669"/>
    <property type="project" value="TreeGrafter"/>
</dbReference>
<evidence type="ECO:0000256" key="1">
    <source>
        <dbReference type="ARBA" id="ARBA00006243"/>
    </source>
</evidence>
<dbReference type="InterPro" id="IPR016188">
    <property type="entry name" value="PurM-like_N"/>
</dbReference>
<dbReference type="PANTHER" id="PTHR30303:SF0">
    <property type="entry name" value="CARBAMOYL DEHYDRATASE HYPE"/>
    <property type="match status" value="1"/>
</dbReference>
<evidence type="ECO:0000313" key="5">
    <source>
        <dbReference type="Proteomes" id="UP000000483"/>
    </source>
</evidence>
<dbReference type="InterPro" id="IPR011854">
    <property type="entry name" value="HypE"/>
</dbReference>
<dbReference type="SUPFAM" id="SSF55326">
    <property type="entry name" value="PurM N-terminal domain-like"/>
    <property type="match status" value="1"/>
</dbReference>
<dbReference type="Gene3D" id="3.30.1330.10">
    <property type="entry name" value="PurM-like, N-terminal domain"/>
    <property type="match status" value="1"/>
</dbReference>
<reference evidence="5" key="2">
    <citation type="submission" date="2011-03" db="EMBL/GenBank/DDBJ databases">
        <title>The complete genome of Desulfobacca acetoxidans DSM 11109.</title>
        <authorList>
            <consortium name="US DOE Joint Genome Institute (JGI-PGF)"/>
            <person name="Lucas S."/>
            <person name="Copeland A."/>
            <person name="Lapidus A."/>
            <person name="Bruce D."/>
            <person name="Goodwin L."/>
            <person name="Pitluck S."/>
            <person name="Peters L."/>
            <person name="Kyrpides N."/>
            <person name="Mavromatis K."/>
            <person name="Ivanova N."/>
            <person name="Ovchinnikova G."/>
            <person name="Teshima H."/>
            <person name="Detter J.C."/>
            <person name="Han C."/>
            <person name="Land M."/>
            <person name="Hauser L."/>
            <person name="Markowitz V."/>
            <person name="Cheng J.-F."/>
            <person name="Hugenholtz P."/>
            <person name="Woyke T."/>
            <person name="Wu D."/>
            <person name="Spring S."/>
            <person name="Schueler E."/>
            <person name="Brambilla E."/>
            <person name="Klenk H.-P."/>
            <person name="Eisen J.A."/>
        </authorList>
    </citation>
    <scope>NUCLEOTIDE SEQUENCE [LARGE SCALE GENOMIC DNA]</scope>
    <source>
        <strain evidence="5">ATCC 700848 / DSM 11109 / ASRB2</strain>
    </source>
</reference>
<proteinExistence type="inferred from homology"/>
<dbReference type="InterPro" id="IPR010918">
    <property type="entry name" value="PurM-like_C_dom"/>
</dbReference>
<accession>F2NFX5</accession>
<dbReference type="InterPro" id="IPR036921">
    <property type="entry name" value="PurM-like_N_sf"/>
</dbReference>
<reference evidence="4 5" key="1">
    <citation type="journal article" date="2011" name="Stand. Genomic Sci.">
        <title>Complete genome sequence of the acetate-degrading sulfate reducer Desulfobacca acetoxidans type strain (ASRB2).</title>
        <authorList>
            <person name="Goker M."/>
            <person name="Teshima H."/>
            <person name="Lapidus A."/>
            <person name="Nolan M."/>
            <person name="Lucas S."/>
            <person name="Hammon N."/>
            <person name="Deshpande S."/>
            <person name="Cheng J.F."/>
            <person name="Tapia R."/>
            <person name="Han C."/>
            <person name="Goodwin L."/>
            <person name="Pitluck S."/>
            <person name="Huntemann M."/>
            <person name="Liolios K."/>
            <person name="Ivanova N."/>
            <person name="Pagani I."/>
            <person name="Mavromatis K."/>
            <person name="Ovchinikova G."/>
            <person name="Pati A."/>
            <person name="Chen A."/>
            <person name="Palaniappan K."/>
            <person name="Land M."/>
            <person name="Hauser L."/>
            <person name="Brambilla E.M."/>
            <person name="Rohde M."/>
            <person name="Spring S."/>
            <person name="Detter J.C."/>
            <person name="Woyke T."/>
            <person name="Bristow J."/>
            <person name="Eisen J.A."/>
            <person name="Markowitz V."/>
            <person name="Hugenholtz P."/>
            <person name="Kyrpides N.C."/>
            <person name="Klenk H.P."/>
        </authorList>
    </citation>
    <scope>NUCLEOTIDE SEQUENCE [LARGE SCALE GENOMIC DNA]</scope>
    <source>
        <strain evidence="5">ATCC 700848 / DSM 11109 / ASRB2</strain>
    </source>
</reference>
<dbReference type="Proteomes" id="UP000000483">
    <property type="component" value="Chromosome"/>
</dbReference>
<comment type="similarity">
    <text evidence="1">Belongs to the HypE family.</text>
</comment>
<dbReference type="EMBL" id="CP002629">
    <property type="protein sequence ID" value="AEB10244.1"/>
    <property type="molecule type" value="Genomic_DNA"/>
</dbReference>
<dbReference type="Pfam" id="PF00586">
    <property type="entry name" value="AIRS"/>
    <property type="match status" value="1"/>
</dbReference>
<dbReference type="SUPFAM" id="SSF56042">
    <property type="entry name" value="PurM C-terminal domain-like"/>
    <property type="match status" value="1"/>
</dbReference>
<dbReference type="STRING" id="880072.Desac_2423"/>
<keyword evidence="5" id="KW-1185">Reference proteome</keyword>
<evidence type="ECO:0000259" key="2">
    <source>
        <dbReference type="Pfam" id="PF00586"/>
    </source>
</evidence>
<dbReference type="CDD" id="cd02197">
    <property type="entry name" value="HypE"/>
    <property type="match status" value="1"/>
</dbReference>
<dbReference type="RefSeq" id="WP_013707353.1">
    <property type="nucleotide sequence ID" value="NC_015388.1"/>
</dbReference>
<dbReference type="AlphaFoldDB" id="F2NFX5"/>
<sequence>MKRILLSHGAGGQEMFALIEQVFQRSYGPSGVSRDDSAIIELAGGNLALTTDAYVVSPIFFPGGDIGRLAVAGTVNDLLTAGARPAVLAAAFILEEGFPLESLQAITDSMHQTAAEAEVNIVTGDTKVAPRRAADAVFITTTGLGAVLRPGLSGAAAKPGDKIIVTGSLGDHGIAVMLARENLLGSDNIRSDVAPLTEIVLRLLEAEVEVHALRDPTRGGIAATLNEIARQSQVAIEIEESRVPVRPEVAAACEVLGFDPFAVANEGKMVVIVAASDANRALGIVRDCRYGREAQLIGEVLPAPAGRVHCRTPYGAARLLEMPTGELLPRIC</sequence>
<evidence type="ECO:0000313" key="4">
    <source>
        <dbReference type="EMBL" id="AEB10244.1"/>
    </source>
</evidence>
<feature type="domain" description="PurM-like N-terminal" evidence="2">
    <location>
        <begin position="35"/>
        <end position="147"/>
    </location>
</feature>
<dbReference type="PANTHER" id="PTHR30303">
    <property type="entry name" value="HYDROGENASE ISOENZYMES FORMATION PROTEIN HYPE"/>
    <property type="match status" value="1"/>
</dbReference>
<gene>
    <name evidence="4" type="ordered locus">Desac_2423</name>
</gene>
<feature type="domain" description="PurM-like C-terminal" evidence="3">
    <location>
        <begin position="158"/>
        <end position="309"/>
    </location>
</feature>
<protein>
    <submittedName>
        <fullName evidence="4">Hydrogenase expression/formation protein HypE</fullName>
    </submittedName>
</protein>
<organism evidence="4 5">
    <name type="scientific">Desulfobacca acetoxidans (strain ATCC 700848 / DSM 11109 / ASRB2)</name>
    <dbReference type="NCBI Taxonomy" id="880072"/>
    <lineage>
        <taxon>Bacteria</taxon>
        <taxon>Pseudomonadati</taxon>
        <taxon>Thermodesulfobacteriota</taxon>
        <taxon>Desulfobaccia</taxon>
        <taxon>Desulfobaccales</taxon>
        <taxon>Desulfobaccaceae</taxon>
        <taxon>Desulfobacca</taxon>
    </lineage>
</organism>